<dbReference type="FunFam" id="2.10.70.10:FF:000008">
    <property type="entry name" value="Complement receptor type 1"/>
    <property type="match status" value="1"/>
</dbReference>
<keyword evidence="5" id="KW-0391">Immunity</keyword>
<name>A0A8B9PPJ3_APTOW</name>
<feature type="region of interest" description="Disordered" evidence="9">
    <location>
        <begin position="1"/>
        <end position="40"/>
    </location>
</feature>
<feature type="domain" description="Sushi" evidence="10">
    <location>
        <begin position="154"/>
        <end position="217"/>
    </location>
</feature>
<proteinExistence type="predicted"/>
<feature type="disulfide bond" evidence="8">
    <location>
        <begin position="407"/>
        <end position="450"/>
    </location>
</feature>
<evidence type="ECO:0000256" key="3">
    <source>
        <dbReference type="ARBA" id="ARBA00022729"/>
    </source>
</evidence>
<feature type="domain" description="Sushi" evidence="10">
    <location>
        <begin position="31"/>
        <end position="93"/>
    </location>
</feature>
<feature type="domain" description="Sushi" evidence="10">
    <location>
        <begin position="278"/>
        <end position="340"/>
    </location>
</feature>
<dbReference type="InterPro" id="IPR000436">
    <property type="entry name" value="Sushi_SCR_CCP_dom"/>
</dbReference>
<feature type="domain" description="Sushi" evidence="10">
    <location>
        <begin position="94"/>
        <end position="153"/>
    </location>
</feature>
<keyword evidence="3" id="KW-0732">Signal</keyword>
<keyword evidence="12" id="KW-1185">Reference proteome</keyword>
<dbReference type="Pfam" id="PF00084">
    <property type="entry name" value="Sushi"/>
    <property type="match status" value="7"/>
</dbReference>
<organism evidence="11 12">
    <name type="scientific">Apteryx owenii</name>
    <name type="common">Little spotted kiwi</name>
    <dbReference type="NCBI Taxonomy" id="8824"/>
    <lineage>
        <taxon>Eukaryota</taxon>
        <taxon>Metazoa</taxon>
        <taxon>Chordata</taxon>
        <taxon>Craniata</taxon>
        <taxon>Vertebrata</taxon>
        <taxon>Euteleostomi</taxon>
        <taxon>Archelosauria</taxon>
        <taxon>Archosauria</taxon>
        <taxon>Dinosauria</taxon>
        <taxon>Saurischia</taxon>
        <taxon>Theropoda</taxon>
        <taxon>Coelurosauria</taxon>
        <taxon>Aves</taxon>
        <taxon>Palaeognathae</taxon>
        <taxon>Apterygiformes</taxon>
        <taxon>Apterygidae</taxon>
        <taxon>Apteryx</taxon>
    </lineage>
</organism>
<dbReference type="Proteomes" id="UP000694424">
    <property type="component" value="Unplaced"/>
</dbReference>
<feature type="domain" description="Sushi" evidence="10">
    <location>
        <begin position="405"/>
        <end position="469"/>
    </location>
</feature>
<dbReference type="GO" id="GO:0045087">
    <property type="term" value="P:innate immune response"/>
    <property type="evidence" value="ECO:0007669"/>
    <property type="project" value="UniProtKB-KW"/>
</dbReference>
<evidence type="ECO:0000256" key="8">
    <source>
        <dbReference type="PROSITE-ProRule" id="PRU00302"/>
    </source>
</evidence>
<reference evidence="11" key="1">
    <citation type="submission" date="2025-08" db="UniProtKB">
        <authorList>
            <consortium name="Ensembl"/>
        </authorList>
    </citation>
    <scope>IDENTIFICATION</scope>
</reference>
<feature type="domain" description="Sushi" evidence="10">
    <location>
        <begin position="218"/>
        <end position="277"/>
    </location>
</feature>
<keyword evidence="4" id="KW-0677">Repeat</keyword>
<evidence type="ECO:0000256" key="1">
    <source>
        <dbReference type="ARBA" id="ARBA00022588"/>
    </source>
</evidence>
<feature type="domain" description="Sushi" evidence="10">
    <location>
        <begin position="341"/>
        <end position="400"/>
    </location>
</feature>
<dbReference type="FunFam" id="2.10.70.10:FF:000055">
    <property type="entry name" value="Complement decay-accelerating factor, GPI-anchored"/>
    <property type="match status" value="1"/>
</dbReference>
<dbReference type="AlphaFoldDB" id="A0A8B9PPJ3"/>
<dbReference type="SMART" id="SM00032">
    <property type="entry name" value="CCP"/>
    <property type="match status" value="7"/>
</dbReference>
<keyword evidence="1" id="KW-0399">Innate immunity</keyword>
<evidence type="ECO:0000313" key="12">
    <source>
        <dbReference type="Proteomes" id="UP000694424"/>
    </source>
</evidence>
<dbReference type="InterPro" id="IPR051277">
    <property type="entry name" value="SEZ6_CSMD_C4BPB_Regulators"/>
</dbReference>
<evidence type="ECO:0000256" key="6">
    <source>
        <dbReference type="ARBA" id="ARBA00023157"/>
    </source>
</evidence>
<dbReference type="SUPFAM" id="SSF57535">
    <property type="entry name" value="Complement control module/SCR domain"/>
    <property type="match status" value="7"/>
</dbReference>
<evidence type="ECO:0000256" key="9">
    <source>
        <dbReference type="SAM" id="MobiDB-lite"/>
    </source>
</evidence>
<evidence type="ECO:0000259" key="10">
    <source>
        <dbReference type="PROSITE" id="PS50923"/>
    </source>
</evidence>
<accession>A0A8B9PPJ3</accession>
<reference evidence="11" key="2">
    <citation type="submission" date="2025-09" db="UniProtKB">
        <authorList>
            <consortium name="Ensembl"/>
        </authorList>
    </citation>
    <scope>IDENTIFICATION</scope>
</reference>
<feature type="disulfide bond" evidence="8">
    <location>
        <begin position="248"/>
        <end position="275"/>
    </location>
</feature>
<dbReference type="CDD" id="cd00033">
    <property type="entry name" value="CCP"/>
    <property type="match status" value="7"/>
</dbReference>
<dbReference type="InterPro" id="IPR035976">
    <property type="entry name" value="Sushi/SCR/CCP_sf"/>
</dbReference>
<dbReference type="Gene3D" id="2.10.70.10">
    <property type="entry name" value="Complement Module, domain 1"/>
    <property type="match status" value="7"/>
</dbReference>
<dbReference type="FunFam" id="2.10.70.10:FF:000014">
    <property type="entry name" value="Membrane cofactor protein"/>
    <property type="match status" value="1"/>
</dbReference>
<keyword evidence="7" id="KW-0325">Glycoprotein</keyword>
<evidence type="ECO:0000256" key="4">
    <source>
        <dbReference type="ARBA" id="ARBA00022737"/>
    </source>
</evidence>
<protein>
    <recommendedName>
        <fullName evidence="10">Sushi domain-containing protein</fullName>
    </recommendedName>
</protein>
<comment type="caution">
    <text evidence="8">Lacks conserved residue(s) required for the propagation of feature annotation.</text>
</comment>
<keyword evidence="6 8" id="KW-1015">Disulfide bond</keyword>
<dbReference type="PANTHER" id="PTHR45656:SF4">
    <property type="entry name" value="PROTEIN CBR-CLEC-78"/>
    <property type="match status" value="1"/>
</dbReference>
<sequence length="490" mass="52595">ELGGRGQGALGRREEAAWGRADASLPPWPPGDCGSPPRFPFAEPPLPLNDSYPPGTQLRYRCRPGYTAASGKSPYVTCLPDTTWSAESDFCIGKLCGPPNIPNGKFDYTTDLRFGAVINFTCNEGYRLIGDSSAQCILKDNDVTWSPIPLCEIIPCLPPPGIANGQLNAENGDFTFGSAVTYRCHHGFSLIGESTIYCTSEDKLNGIWSGPAPECKVVKCQNPEVKNGEKLSGFGTEYTYRETVTFQCYPGHVLIGSDIVTCEADSTWKPPLPVCDPRYCGAPPRFTFAELIGTASSQSLAGTELTYGCKPGYTAASGKSSVVTCLINTTWSADSEFCIRKQCSVPQIENGKVIADNFQFETTVKFICDAEYKLKGSSSATCVISGNGVGWDTAFPSCERQPPAVFCGLPPAIDNGKHNGTTESNFAYGSVVVYKCNDGFTLTGEASIHCTVEDQSRGVWSKPTPECKGTASKIIAGILPLLLAMLVIHF</sequence>
<evidence type="ECO:0000256" key="7">
    <source>
        <dbReference type="ARBA" id="ARBA00023180"/>
    </source>
</evidence>
<keyword evidence="2 8" id="KW-0768">Sushi</keyword>
<evidence type="ECO:0000256" key="2">
    <source>
        <dbReference type="ARBA" id="ARBA00022659"/>
    </source>
</evidence>
<dbReference type="PANTHER" id="PTHR45656">
    <property type="entry name" value="PROTEIN CBR-CLEC-78"/>
    <property type="match status" value="1"/>
</dbReference>
<dbReference type="PROSITE" id="PS50923">
    <property type="entry name" value="SUSHI"/>
    <property type="match status" value="7"/>
</dbReference>
<dbReference type="Ensembl" id="ENSAOWT00000015890.1">
    <property type="protein sequence ID" value="ENSAOWP00000013999.1"/>
    <property type="gene ID" value="ENSAOWG00000009547.1"/>
</dbReference>
<evidence type="ECO:0000256" key="5">
    <source>
        <dbReference type="ARBA" id="ARBA00022859"/>
    </source>
</evidence>
<evidence type="ECO:0000313" key="11">
    <source>
        <dbReference type="Ensembl" id="ENSAOWP00000013999.1"/>
    </source>
</evidence>